<dbReference type="Proteomes" id="UP000292459">
    <property type="component" value="Unassembled WGS sequence"/>
</dbReference>
<accession>A0A4Q7E4T3</accession>
<dbReference type="OrthoDB" id="476434at2"/>
<dbReference type="Pfam" id="PF00512">
    <property type="entry name" value="HisKA"/>
    <property type="match status" value="1"/>
</dbReference>
<evidence type="ECO:0000259" key="7">
    <source>
        <dbReference type="PROSITE" id="PS50109"/>
    </source>
</evidence>
<evidence type="ECO:0000313" key="9">
    <source>
        <dbReference type="Proteomes" id="UP000292459"/>
    </source>
</evidence>
<dbReference type="SMART" id="SM00387">
    <property type="entry name" value="HATPase_c"/>
    <property type="match status" value="1"/>
</dbReference>
<evidence type="ECO:0000256" key="2">
    <source>
        <dbReference type="ARBA" id="ARBA00012438"/>
    </source>
</evidence>
<evidence type="ECO:0000256" key="6">
    <source>
        <dbReference type="ARBA" id="ARBA00023012"/>
    </source>
</evidence>
<evidence type="ECO:0000256" key="1">
    <source>
        <dbReference type="ARBA" id="ARBA00000085"/>
    </source>
</evidence>
<dbReference type="InterPro" id="IPR050736">
    <property type="entry name" value="Sensor_HK_Regulatory"/>
</dbReference>
<dbReference type="SUPFAM" id="SSF47384">
    <property type="entry name" value="Homodimeric domain of signal transducing histidine kinase"/>
    <property type="match status" value="1"/>
</dbReference>
<keyword evidence="6" id="KW-0902">Two-component regulatory system</keyword>
<reference evidence="8 9" key="1">
    <citation type="submission" date="2018-11" db="EMBL/GenBank/DDBJ databases">
        <title>Whole genome sequencing of an environmental sample.</title>
        <authorList>
            <person name="Sarangi A.N."/>
            <person name="Singh D."/>
            <person name="Tripathy S."/>
        </authorList>
    </citation>
    <scope>NUCLEOTIDE SEQUENCE [LARGE SCALE GENOMIC DNA]</scope>
    <source>
        <strain evidence="8 9">Lakshadweep</strain>
    </source>
</reference>
<name>A0A4Q7E4T3_9CYAN</name>
<comment type="catalytic activity">
    <reaction evidence="1">
        <text>ATP + protein L-histidine = ADP + protein N-phospho-L-histidine.</text>
        <dbReference type="EC" id="2.7.13.3"/>
    </reaction>
</comment>
<evidence type="ECO:0000256" key="5">
    <source>
        <dbReference type="ARBA" id="ARBA00022777"/>
    </source>
</evidence>
<keyword evidence="9" id="KW-1185">Reference proteome</keyword>
<dbReference type="Pfam" id="PF02518">
    <property type="entry name" value="HATPase_c"/>
    <property type="match status" value="1"/>
</dbReference>
<evidence type="ECO:0000256" key="3">
    <source>
        <dbReference type="ARBA" id="ARBA00022553"/>
    </source>
</evidence>
<dbReference type="GO" id="GO:0000155">
    <property type="term" value="F:phosphorelay sensor kinase activity"/>
    <property type="evidence" value="ECO:0007669"/>
    <property type="project" value="InterPro"/>
</dbReference>
<dbReference type="InterPro" id="IPR003594">
    <property type="entry name" value="HATPase_dom"/>
</dbReference>
<evidence type="ECO:0000256" key="4">
    <source>
        <dbReference type="ARBA" id="ARBA00022679"/>
    </source>
</evidence>
<dbReference type="PRINTS" id="PR00344">
    <property type="entry name" value="BCTRLSENSOR"/>
</dbReference>
<sequence>MDHRIEQISTIFLPSIQVSPRSFKRQIETVLEALAQLNMSVTLFAKLPRGKSWWLDLQHYRQAINPAPEIFLWVRDATDIPAWQQPILIPDAAPMQGEYFVLGISDTVAFWLHGDREATPTNINDEASESTVAGVEDETLPIVNYRLTFQTGLIQDFVTDLKQSLHSSVQQQPEQPIVTALLAQWGDRTRLPQQCHPALFDAVAQQAGSHQERLQRQARSYRRQAMTASSLSTQNESLMNTLRLKDDFLNTVGQELRTPLSSIKTALPLLSSPNLKPPQRQRYLDMISRECDRQVNLINGVLELLQIERTVMTAQPEPVNLFDVLPGVVSTYQPLAQEKGIRLAYTVPNNLPPICCPENWVRQIVIQLLSNSIRFTEPGGEVWVTAQPDEEEFLTISIKDTGVGIPQNELPHVFEHFYQGRQASGIEEGVGLGLAIVRQLLVYCDGQISVESQPDVGTHFIVKLPLHS</sequence>
<dbReference type="InterPro" id="IPR036097">
    <property type="entry name" value="HisK_dim/P_sf"/>
</dbReference>
<dbReference type="PANTHER" id="PTHR43711:SF1">
    <property type="entry name" value="HISTIDINE KINASE 1"/>
    <property type="match status" value="1"/>
</dbReference>
<dbReference type="CDD" id="cd00082">
    <property type="entry name" value="HisKA"/>
    <property type="match status" value="1"/>
</dbReference>
<dbReference type="EMBL" id="QVFV01000003">
    <property type="protein sequence ID" value="RZM77870.1"/>
    <property type="molecule type" value="Genomic_DNA"/>
</dbReference>
<keyword evidence="4" id="KW-0808">Transferase</keyword>
<dbReference type="Gene3D" id="3.30.565.10">
    <property type="entry name" value="Histidine kinase-like ATPase, C-terminal domain"/>
    <property type="match status" value="1"/>
</dbReference>
<proteinExistence type="predicted"/>
<dbReference type="AlphaFoldDB" id="A0A4Q7E4T3"/>
<dbReference type="EC" id="2.7.13.3" evidence="2"/>
<dbReference type="InterPro" id="IPR036890">
    <property type="entry name" value="HATPase_C_sf"/>
</dbReference>
<dbReference type="PROSITE" id="PS50109">
    <property type="entry name" value="HIS_KIN"/>
    <property type="match status" value="1"/>
</dbReference>
<keyword evidence="3" id="KW-0597">Phosphoprotein</keyword>
<dbReference type="InterPro" id="IPR004358">
    <property type="entry name" value="Sig_transdc_His_kin-like_C"/>
</dbReference>
<protein>
    <recommendedName>
        <fullName evidence="2">histidine kinase</fullName>
        <ecNumber evidence="2">2.7.13.3</ecNumber>
    </recommendedName>
</protein>
<dbReference type="FunFam" id="3.30.565.10:FF:000006">
    <property type="entry name" value="Sensor histidine kinase WalK"/>
    <property type="match status" value="1"/>
</dbReference>
<dbReference type="InterPro" id="IPR003661">
    <property type="entry name" value="HisK_dim/P_dom"/>
</dbReference>
<dbReference type="Gene3D" id="1.10.287.130">
    <property type="match status" value="1"/>
</dbReference>
<dbReference type="InterPro" id="IPR005467">
    <property type="entry name" value="His_kinase_dom"/>
</dbReference>
<dbReference type="SUPFAM" id="SSF55874">
    <property type="entry name" value="ATPase domain of HSP90 chaperone/DNA topoisomerase II/histidine kinase"/>
    <property type="match status" value="1"/>
</dbReference>
<comment type="caution">
    <text evidence="8">The sequence shown here is derived from an EMBL/GenBank/DDBJ whole genome shotgun (WGS) entry which is preliminary data.</text>
</comment>
<dbReference type="SMART" id="SM00388">
    <property type="entry name" value="HisKA"/>
    <property type="match status" value="1"/>
</dbReference>
<evidence type="ECO:0000313" key="8">
    <source>
        <dbReference type="EMBL" id="RZM77870.1"/>
    </source>
</evidence>
<keyword evidence="5 8" id="KW-0418">Kinase</keyword>
<gene>
    <name evidence="8" type="ORF">DYY88_15000</name>
</gene>
<dbReference type="PANTHER" id="PTHR43711">
    <property type="entry name" value="TWO-COMPONENT HISTIDINE KINASE"/>
    <property type="match status" value="1"/>
</dbReference>
<feature type="domain" description="Histidine kinase" evidence="7">
    <location>
        <begin position="251"/>
        <end position="468"/>
    </location>
</feature>
<organism evidence="8 9">
    <name type="scientific">Leptolyngbya iicbica LK</name>
    <dbReference type="NCBI Taxonomy" id="2294035"/>
    <lineage>
        <taxon>Bacteria</taxon>
        <taxon>Bacillati</taxon>
        <taxon>Cyanobacteriota</taxon>
        <taxon>Cyanophyceae</taxon>
        <taxon>Leptolyngbyales</taxon>
        <taxon>Leptolyngbyaceae</taxon>
        <taxon>Leptolyngbya group</taxon>
        <taxon>Leptolyngbya</taxon>
        <taxon>Leptolyngbya iicbica</taxon>
    </lineage>
</organism>